<dbReference type="EMBL" id="KR997933">
    <property type="protein sequence ID" value="AKU45394.1"/>
    <property type="molecule type" value="Genomic_DNA"/>
</dbReference>
<sequence>MASNDENQNSEAPEDFDEEARLAFLQGYCELASETLLEMKTKLTQVSDSFKNLRPEN</sequence>
<name>A0A0K1LSE4_9CAUD</name>
<organism evidence="1 2">
    <name type="scientific">Mycobacterium phage Madruga</name>
    <dbReference type="NCBI Taxonomy" id="1675552"/>
    <lineage>
        <taxon>Viruses</taxon>
        <taxon>Duplodnaviria</taxon>
        <taxon>Heunggongvirae</taxon>
        <taxon>Uroviricota</taxon>
        <taxon>Caudoviricetes</taxon>
        <taxon>Patiencevirus</taxon>
        <taxon>Patiencevirus patience</taxon>
    </lineage>
</organism>
<reference evidence="1 2" key="1">
    <citation type="journal article" date="2016" name="BMC Microbiol.">
        <title>Characterization of mycobacteria and mycobacteriophages isolated from compost at the Sao Paulo Zoo Park Foundation in Brazil and creation of the new mycobacteriophage Cluster U.</title>
        <authorList>
            <person name="Lima-Junior J.D."/>
            <person name="Viana-Niero C."/>
            <person name="Conde Oliveira D.V."/>
            <person name="Machado G.E."/>
            <person name="Rabello M.C."/>
            <person name="Martins-Junior J."/>
            <person name="Martins L.F."/>
            <person name="Digiampietri L.A."/>
            <person name="da Silva A.M."/>
            <person name="Setubal J.C."/>
            <person name="Russell D.A."/>
            <person name="Jacobs-Sera D."/>
            <person name="Pope W.H."/>
            <person name="Hatfull G.F."/>
            <person name="Leao S.C."/>
        </authorList>
    </citation>
    <scope>NUCLEOTIDE SEQUENCE [LARGE SCALE GENOMIC DNA]</scope>
</reference>
<dbReference type="Proteomes" id="UP000222075">
    <property type="component" value="Segment"/>
</dbReference>
<proteinExistence type="predicted"/>
<protein>
    <submittedName>
        <fullName evidence="1">Uncharacterized protein</fullName>
    </submittedName>
</protein>
<evidence type="ECO:0000313" key="2">
    <source>
        <dbReference type="Proteomes" id="UP000222075"/>
    </source>
</evidence>
<evidence type="ECO:0000313" key="1">
    <source>
        <dbReference type="EMBL" id="AKU45394.1"/>
    </source>
</evidence>
<gene>
    <name evidence="1" type="ORF">MADRUGA_105</name>
</gene>
<accession>A0A0K1LSE4</accession>